<dbReference type="HAMAP" id="MF_01440">
    <property type="entry name" value="CheD"/>
    <property type="match status" value="1"/>
</dbReference>
<dbReference type="SUPFAM" id="SSF64438">
    <property type="entry name" value="CNF1/YfiH-like putative cysteine hydrolases"/>
    <property type="match status" value="1"/>
</dbReference>
<gene>
    <name evidence="3" type="primary">cheD</name>
    <name evidence="4" type="ORF">GSUB_15060</name>
</gene>
<comment type="catalytic activity">
    <reaction evidence="3">
        <text>L-glutaminyl-[protein] + H2O = L-glutamyl-[protein] + NH4(+)</text>
        <dbReference type="Rhea" id="RHEA:16441"/>
        <dbReference type="Rhea" id="RHEA-COMP:10207"/>
        <dbReference type="Rhea" id="RHEA-COMP:10208"/>
        <dbReference type="ChEBI" id="CHEBI:15377"/>
        <dbReference type="ChEBI" id="CHEBI:28938"/>
        <dbReference type="ChEBI" id="CHEBI:29973"/>
        <dbReference type="ChEBI" id="CHEBI:30011"/>
        <dbReference type="EC" id="3.5.1.44"/>
    </reaction>
</comment>
<accession>A0A0B5FTU4</accession>
<comment type="function">
    <text evidence="3">Probably deamidates glutamine residues to glutamate on methyl-accepting chemotaxis receptors (MCPs), playing an important role in chemotaxis.</text>
</comment>
<sequence>MSLLVLGIGDLGATKNRDDLVKTYALGSCVAVVMLDPKTRTVGMVHCALPEARINPDKAKERPGYFADTGIPMLLREMAKHGCDPSGRGFIVKMAGGARVMDPNDTFNIGKRNHLAARKALWALGLGAVAEDVGGNFSRTVTVTVRNGEVMLSSPGRPNWKL</sequence>
<dbReference type="OrthoDB" id="9807202at2"/>
<dbReference type="PANTHER" id="PTHR35147">
    <property type="entry name" value="CHEMORECEPTOR GLUTAMINE DEAMIDASE CHED-RELATED"/>
    <property type="match status" value="1"/>
</dbReference>
<dbReference type="RefSeq" id="WP_040201539.1">
    <property type="nucleotide sequence ID" value="NZ_CP010311.1"/>
</dbReference>
<evidence type="ECO:0000256" key="1">
    <source>
        <dbReference type="ARBA" id="ARBA00022500"/>
    </source>
</evidence>
<dbReference type="EC" id="3.5.1.44" evidence="3"/>
<dbReference type="EMBL" id="CP010311">
    <property type="protein sequence ID" value="AJF07605.1"/>
    <property type="molecule type" value="Genomic_DNA"/>
</dbReference>
<comment type="similarity">
    <text evidence="3">Belongs to the CheD family.</text>
</comment>
<dbReference type="GO" id="GO:0006935">
    <property type="term" value="P:chemotaxis"/>
    <property type="evidence" value="ECO:0007669"/>
    <property type="project" value="UniProtKB-UniRule"/>
</dbReference>
<dbReference type="STRING" id="483547.GSUB_15060"/>
<dbReference type="PANTHER" id="PTHR35147:SF1">
    <property type="entry name" value="CHEMORECEPTOR GLUTAMINE DEAMIDASE CHED-RELATED"/>
    <property type="match status" value="1"/>
</dbReference>
<dbReference type="CDD" id="cd16352">
    <property type="entry name" value="CheD"/>
    <property type="match status" value="1"/>
</dbReference>
<evidence type="ECO:0000256" key="3">
    <source>
        <dbReference type="HAMAP-Rule" id="MF_01440"/>
    </source>
</evidence>
<dbReference type="GO" id="GO:0050568">
    <property type="term" value="F:protein-glutamine glutaminase activity"/>
    <property type="evidence" value="ECO:0007669"/>
    <property type="project" value="UniProtKB-UniRule"/>
</dbReference>
<keyword evidence="5" id="KW-1185">Reference proteome</keyword>
<keyword evidence="1 3" id="KW-0145">Chemotaxis</keyword>
<evidence type="ECO:0000313" key="5">
    <source>
        <dbReference type="Proteomes" id="UP000035036"/>
    </source>
</evidence>
<proteinExistence type="inferred from homology"/>
<dbReference type="KEGG" id="gsb:GSUB_15060"/>
<dbReference type="Gene3D" id="3.30.1330.200">
    <property type="match status" value="1"/>
</dbReference>
<reference evidence="4 5" key="1">
    <citation type="journal article" date="2015" name="Genome Announc.">
        <title>Genomes of Geoalkalibacter ferrihydriticus Z-0531T and Geoalkalibacter subterraneus Red1T, Two Haloalkaliphilic Metal-Reducing Deltaproteobacteria.</title>
        <authorList>
            <person name="Badalamenti J.P."/>
            <person name="Krajmalnik-Brown R."/>
            <person name="Torres C.I."/>
            <person name="Bond D.R."/>
        </authorList>
    </citation>
    <scope>NUCLEOTIDE SEQUENCE [LARGE SCALE GENOMIC DNA]</scope>
    <source>
        <strain evidence="4 5">Red1</strain>
    </source>
</reference>
<name>A0A0B5FTU4_9BACT</name>
<organism evidence="4 5">
    <name type="scientific">Geoalkalibacter subterraneus</name>
    <dbReference type="NCBI Taxonomy" id="483547"/>
    <lineage>
        <taxon>Bacteria</taxon>
        <taxon>Pseudomonadati</taxon>
        <taxon>Thermodesulfobacteriota</taxon>
        <taxon>Desulfuromonadia</taxon>
        <taxon>Desulfuromonadales</taxon>
        <taxon>Geoalkalibacteraceae</taxon>
        <taxon>Geoalkalibacter</taxon>
    </lineage>
</organism>
<dbReference type="InterPro" id="IPR005659">
    <property type="entry name" value="Chemorcpt_Glu_NH3ase_CheD"/>
</dbReference>
<evidence type="ECO:0000313" key="4">
    <source>
        <dbReference type="EMBL" id="AJF07605.1"/>
    </source>
</evidence>
<dbReference type="Pfam" id="PF03975">
    <property type="entry name" value="CheD"/>
    <property type="match status" value="1"/>
</dbReference>
<dbReference type="InterPro" id="IPR038592">
    <property type="entry name" value="CheD-like_sf"/>
</dbReference>
<dbReference type="AlphaFoldDB" id="A0A0B5FTU4"/>
<dbReference type="HOGENOM" id="CLU_087854_2_0_7"/>
<dbReference type="Proteomes" id="UP000035036">
    <property type="component" value="Chromosome"/>
</dbReference>
<keyword evidence="2 3" id="KW-0378">Hydrolase</keyword>
<dbReference type="InterPro" id="IPR011324">
    <property type="entry name" value="Cytotoxic_necrot_fac-like_cat"/>
</dbReference>
<evidence type="ECO:0000256" key="2">
    <source>
        <dbReference type="ARBA" id="ARBA00022801"/>
    </source>
</evidence>
<protein>
    <recommendedName>
        <fullName evidence="3">Probable chemoreceptor glutamine deamidase CheD</fullName>
        <ecNumber evidence="3">3.5.1.44</ecNumber>
    </recommendedName>
</protein>